<reference evidence="6 8" key="1">
    <citation type="journal article" date="2015" name="Int. J. Syst. Evol. Microbiol.">
        <title>Bacillus glycinifermentans sp. nov., isolated from fermented soybean paste.</title>
        <authorList>
            <person name="Kim S.J."/>
            <person name="Dunlap C.A."/>
            <person name="Kwon S.W."/>
            <person name="Rooney A.P."/>
        </authorList>
    </citation>
    <scope>NUCLEOTIDE SEQUENCE [LARGE SCALE GENOMIC DNA]</scope>
    <source>
        <strain evidence="6 8">GO-13</strain>
    </source>
</reference>
<keyword evidence="1 6" id="KW-0560">Oxidoreductase</keyword>
<dbReference type="PANTHER" id="PTHR30524">
    <property type="entry name" value="MANNITOL-1-PHOSPHATE 5-DEHYDROGENASE"/>
    <property type="match status" value="1"/>
</dbReference>
<dbReference type="Pfam" id="PF08125">
    <property type="entry name" value="Mannitol_dh_C"/>
    <property type="match status" value="1"/>
</dbReference>
<dbReference type="RefSeq" id="WP_057957531.1">
    <property type="nucleotide sequence ID" value="NZ_CP023481.1"/>
</dbReference>
<reference evidence="7 9" key="3">
    <citation type="submission" date="2023-03" db="EMBL/GenBank/DDBJ databases">
        <title>Agriculturally important microbes genome sequencing.</title>
        <authorList>
            <person name="Dunlap C."/>
        </authorList>
    </citation>
    <scope>NUCLEOTIDE SEQUENCE [LARGE SCALE GENOMIC DNA]</scope>
    <source>
        <strain evidence="7 9">CBP-3203</strain>
    </source>
</reference>
<dbReference type="InterPro" id="IPR036291">
    <property type="entry name" value="NAD(P)-bd_dom_sf"/>
</dbReference>
<dbReference type="SUPFAM" id="SSF51735">
    <property type="entry name" value="NAD(P)-binding Rossmann-fold domains"/>
    <property type="match status" value="1"/>
</dbReference>
<evidence type="ECO:0000313" key="8">
    <source>
        <dbReference type="Proteomes" id="UP000036168"/>
    </source>
</evidence>
<dbReference type="Proteomes" id="UP000036168">
    <property type="component" value="Unassembled WGS sequence"/>
</dbReference>
<dbReference type="PRINTS" id="PR00084">
    <property type="entry name" value="MTLDHDRGNASE"/>
</dbReference>
<dbReference type="InterPro" id="IPR013118">
    <property type="entry name" value="Mannitol_DH_C"/>
</dbReference>
<sequence>MERLSKKIKPKPSYPERILQIGEGNFMRGFIDWQIHKLNEETDFKGSAVVVSPRRGSVVHAINEQDGLYTLYLEGFQEGREVRDSVVIGSISRGISSYDQYDEFMAVADQPELRFIFSNTTEAGIVFIEKDRLSDRPQESFPGKLTALLYRRYQTFHGSEEKGVVILPCELIEDNGEKLKDIVLQYADLWKLEKGFIDWLENANVFCNTLVDRIVPGFPKDKVLELEKAAGYRDSLIVTGEPYHLFVIDGPDWLQEELPFQKAGLNVLFVNDVRPYRERKVRILNGAHTAMTPVAYLTGHDTVQEAATDELVGQFVKDLLKYEVIPTIDLPENQLQTYMEEILDRFRNPFIRHQLLDISLNSFAKFKVRNLPVIMEHLNKNGKLPERTVFALSSLICFYKGKRGHSDIPLADDPETLSFLKMIWTDETDAAEIARRVLGSEKLWGQDLNEWPDLAARVAQHIEDIEQNGTAESLKKLMNSQGLKLGVLS</sequence>
<feature type="domain" description="Mannitol dehydrogenase C-terminal" evidence="5">
    <location>
        <begin position="272"/>
        <end position="465"/>
    </location>
</feature>
<dbReference type="EMBL" id="JARRTL010000011">
    <property type="protein sequence ID" value="MEC0485881.1"/>
    <property type="molecule type" value="Genomic_DNA"/>
</dbReference>
<evidence type="ECO:0000256" key="3">
    <source>
        <dbReference type="ARBA" id="ARBA00048615"/>
    </source>
</evidence>
<dbReference type="GO" id="GO:0008926">
    <property type="term" value="F:mannitol-1-phosphate 5-dehydrogenase activity"/>
    <property type="evidence" value="ECO:0007669"/>
    <property type="project" value="UniProtKB-EC"/>
</dbReference>
<dbReference type="OrthoDB" id="9768714at2"/>
<reference evidence="6" key="2">
    <citation type="submission" date="2015-10" db="EMBL/GenBank/DDBJ databases">
        <authorList>
            <person name="Gilbert D.G."/>
        </authorList>
    </citation>
    <scope>NUCLEOTIDE SEQUENCE</scope>
    <source>
        <strain evidence="6">GO-13</strain>
    </source>
</reference>
<dbReference type="InterPro" id="IPR013328">
    <property type="entry name" value="6PGD_dom2"/>
</dbReference>
<dbReference type="InterPro" id="IPR008927">
    <property type="entry name" value="6-PGluconate_DH-like_C_sf"/>
</dbReference>
<dbReference type="EMBL" id="LECW02000012">
    <property type="protein sequence ID" value="KRT94349.1"/>
    <property type="molecule type" value="Genomic_DNA"/>
</dbReference>
<dbReference type="NCBIfam" id="NF002969">
    <property type="entry name" value="PRK03643.1"/>
    <property type="match status" value="1"/>
</dbReference>
<dbReference type="GO" id="GO:0019592">
    <property type="term" value="P:mannitol catabolic process"/>
    <property type="evidence" value="ECO:0007669"/>
    <property type="project" value="TreeGrafter"/>
</dbReference>
<keyword evidence="2" id="KW-0520">NAD</keyword>
<name>A0A0T6BRR4_9BACI</name>
<dbReference type="Gene3D" id="3.40.50.720">
    <property type="entry name" value="NAD(P)-binding Rossmann-like Domain"/>
    <property type="match status" value="1"/>
</dbReference>
<evidence type="ECO:0000313" key="7">
    <source>
        <dbReference type="EMBL" id="MEC0485881.1"/>
    </source>
</evidence>
<evidence type="ECO:0000313" key="9">
    <source>
        <dbReference type="Proteomes" id="UP001341297"/>
    </source>
</evidence>
<organism evidence="6 8">
    <name type="scientific">Bacillus glycinifermentans</name>
    <dbReference type="NCBI Taxonomy" id="1664069"/>
    <lineage>
        <taxon>Bacteria</taxon>
        <taxon>Bacillati</taxon>
        <taxon>Bacillota</taxon>
        <taxon>Bacilli</taxon>
        <taxon>Bacillales</taxon>
        <taxon>Bacillaceae</taxon>
        <taxon>Bacillus</taxon>
    </lineage>
</organism>
<dbReference type="InterPro" id="IPR013131">
    <property type="entry name" value="Mannitol_DH_N"/>
</dbReference>
<dbReference type="Proteomes" id="UP001341297">
    <property type="component" value="Unassembled WGS sequence"/>
</dbReference>
<evidence type="ECO:0000256" key="1">
    <source>
        <dbReference type="ARBA" id="ARBA00023002"/>
    </source>
</evidence>
<proteinExistence type="predicted"/>
<dbReference type="GO" id="GO:0019698">
    <property type="term" value="P:D-galacturonate catabolic process"/>
    <property type="evidence" value="ECO:0007669"/>
    <property type="project" value="TreeGrafter"/>
</dbReference>
<evidence type="ECO:0000313" key="6">
    <source>
        <dbReference type="EMBL" id="KRT94349.1"/>
    </source>
</evidence>
<gene>
    <name evidence="6" type="ORF">AB447_203425</name>
    <name evidence="7" type="ORF">P8828_13735</name>
</gene>
<evidence type="ECO:0000259" key="5">
    <source>
        <dbReference type="Pfam" id="PF08125"/>
    </source>
</evidence>
<dbReference type="EC" id="1.1.1.58" evidence="6"/>
<dbReference type="InterPro" id="IPR000669">
    <property type="entry name" value="Mannitol_DH"/>
</dbReference>
<comment type="caution">
    <text evidence="6">The sequence shown here is derived from an EMBL/GenBank/DDBJ whole genome shotgun (WGS) entry which is preliminary data.</text>
</comment>
<dbReference type="GO" id="GO:0009026">
    <property type="term" value="F:tagaturonate reductase activity"/>
    <property type="evidence" value="ECO:0007669"/>
    <property type="project" value="UniProtKB-EC"/>
</dbReference>
<dbReference type="Gene3D" id="1.10.1040.10">
    <property type="entry name" value="N-(1-d-carboxylethyl)-l-norvaline Dehydrogenase, domain 2"/>
    <property type="match status" value="1"/>
</dbReference>
<evidence type="ECO:0000256" key="2">
    <source>
        <dbReference type="ARBA" id="ARBA00023027"/>
    </source>
</evidence>
<dbReference type="STRING" id="1664069.BGLY_3903"/>
<feature type="domain" description="Mannitol dehydrogenase N-terminal" evidence="4">
    <location>
        <begin position="16"/>
        <end position="259"/>
    </location>
</feature>
<comment type="catalytic activity">
    <reaction evidence="3">
        <text>D-mannitol 1-phosphate + NAD(+) = beta-D-fructose 6-phosphate + NADH + H(+)</text>
        <dbReference type="Rhea" id="RHEA:19661"/>
        <dbReference type="ChEBI" id="CHEBI:15378"/>
        <dbReference type="ChEBI" id="CHEBI:57540"/>
        <dbReference type="ChEBI" id="CHEBI:57634"/>
        <dbReference type="ChEBI" id="CHEBI:57945"/>
        <dbReference type="ChEBI" id="CHEBI:61381"/>
        <dbReference type="EC" id="1.1.1.17"/>
    </reaction>
</comment>
<dbReference type="Pfam" id="PF01232">
    <property type="entry name" value="Mannitol_dh"/>
    <property type="match status" value="1"/>
</dbReference>
<accession>A0A0T6BRR4</accession>
<dbReference type="PANTHER" id="PTHR30524:SF0">
    <property type="entry name" value="ALTRONATE OXIDOREDUCTASE-RELATED"/>
    <property type="match status" value="1"/>
</dbReference>
<dbReference type="GO" id="GO:0005829">
    <property type="term" value="C:cytosol"/>
    <property type="evidence" value="ECO:0007669"/>
    <property type="project" value="TreeGrafter"/>
</dbReference>
<protein>
    <submittedName>
        <fullName evidence="6">Altronate oxidoreductase</fullName>
        <ecNumber evidence="6">1.1.1.58</ecNumber>
    </submittedName>
    <submittedName>
        <fullName evidence="7">Tagaturonate reductase</fullName>
    </submittedName>
</protein>
<keyword evidence="9" id="KW-1185">Reference proteome</keyword>
<dbReference type="AlphaFoldDB" id="A0A0T6BRR4"/>
<evidence type="ECO:0000259" key="4">
    <source>
        <dbReference type="Pfam" id="PF01232"/>
    </source>
</evidence>
<dbReference type="SUPFAM" id="SSF48179">
    <property type="entry name" value="6-phosphogluconate dehydrogenase C-terminal domain-like"/>
    <property type="match status" value="1"/>
</dbReference>